<dbReference type="EMBL" id="JBJHQE010000006">
    <property type="protein sequence ID" value="MFK9080258.1"/>
    <property type="molecule type" value="Genomic_DNA"/>
</dbReference>
<reference evidence="1" key="1">
    <citation type="submission" date="2024-11" db="EMBL/GenBank/DDBJ databases">
        <authorList>
            <person name="Lucas J.A."/>
        </authorList>
    </citation>
    <scope>NUCLEOTIDE SEQUENCE</scope>
    <source>
        <strain evidence="1">Z 8.8</strain>
    </source>
</reference>
<proteinExistence type="predicted"/>
<gene>
    <name evidence="1" type="ORF">ACJEBM_06175</name>
</gene>
<keyword evidence="2" id="KW-1185">Reference proteome</keyword>
<accession>A0ACC7MPM0</accession>
<dbReference type="Proteomes" id="UP001622950">
    <property type="component" value="Unassembled WGS sequence"/>
</dbReference>
<sequence length="115" mass="12232">MKLDLHPPQESTALLCNATGVDTQETKSLCCAAAGIIALPSSTHEVLIPLEKLREAATPDATLIAQDRPPAQPVVGYKHVSDFMDALSESEAGRRYQVLPTIPPSVWQACAGGRP</sequence>
<evidence type="ECO:0000313" key="1">
    <source>
        <dbReference type="EMBL" id="MFK9080258.1"/>
    </source>
</evidence>
<comment type="caution">
    <text evidence="1">The sequence shown here is derived from an EMBL/GenBank/DDBJ whole genome shotgun (WGS) entry which is preliminary data.</text>
</comment>
<organism evidence="1 2">
    <name type="scientific">Pseudomonas neuropathica</name>
    <dbReference type="NCBI Taxonomy" id="2730425"/>
    <lineage>
        <taxon>Bacteria</taxon>
        <taxon>Pseudomonadati</taxon>
        <taxon>Pseudomonadota</taxon>
        <taxon>Gammaproteobacteria</taxon>
        <taxon>Pseudomonadales</taxon>
        <taxon>Pseudomonadaceae</taxon>
        <taxon>Pseudomonas</taxon>
    </lineage>
</organism>
<protein>
    <submittedName>
        <fullName evidence="1">Uncharacterized protein</fullName>
    </submittedName>
</protein>
<evidence type="ECO:0000313" key="2">
    <source>
        <dbReference type="Proteomes" id="UP001622950"/>
    </source>
</evidence>
<name>A0ACC7MPM0_9PSED</name>